<dbReference type="OMA" id="HAREMTK"/>
<dbReference type="AlphaFoldDB" id="A0A7I4YP90"/>
<protein>
    <submittedName>
        <fullName evidence="3">Ubiquitinyl hydrolase 1</fullName>
    </submittedName>
</protein>
<evidence type="ECO:0000313" key="2">
    <source>
        <dbReference type="Proteomes" id="UP000025227"/>
    </source>
</evidence>
<dbReference type="OrthoDB" id="5771981at2759"/>
<name>A0A7I4YP90_HAECO</name>
<evidence type="ECO:0000313" key="3">
    <source>
        <dbReference type="WBParaSite" id="HCON_00116380-00001"/>
    </source>
</evidence>
<dbReference type="Proteomes" id="UP000025227">
    <property type="component" value="Unplaced"/>
</dbReference>
<feature type="region of interest" description="Disordered" evidence="1">
    <location>
        <begin position="1"/>
        <end position="35"/>
    </location>
</feature>
<sequence length="331" mass="37007">MSMCLRRTGRMKRVEPHGSARSSESDSAQSFTNPPTNKHWSVAQVYDNWIYAWTLPQHISQSRFGGRRKPSSACTIIALAMARVYHRSGMRLPQMPLSREGIKNSELIIPVSLLALLTNSIVDGNAVHAREMAKRQNAMTNAFLPALDTFTIPQGIEALGGVIHEIDYRSVRGVTWKLLPQHIQHAVDSEFIAHLPVVFFVLIIVERAVLIVHERENGSIAILDSHSHVQGKKGAVIAISHIANLRQFCSFICQNLFSEVYKMAPEQMLFEISCIQYCGPEKSNEVETNTVKAHVFPRPLRLCSGEEKPPIPSTCMDSERIPGAMDEKLSN</sequence>
<keyword evidence="2" id="KW-1185">Reference proteome</keyword>
<organism evidence="2 3">
    <name type="scientific">Haemonchus contortus</name>
    <name type="common">Barber pole worm</name>
    <dbReference type="NCBI Taxonomy" id="6289"/>
    <lineage>
        <taxon>Eukaryota</taxon>
        <taxon>Metazoa</taxon>
        <taxon>Ecdysozoa</taxon>
        <taxon>Nematoda</taxon>
        <taxon>Chromadorea</taxon>
        <taxon>Rhabditida</taxon>
        <taxon>Rhabditina</taxon>
        <taxon>Rhabditomorpha</taxon>
        <taxon>Strongyloidea</taxon>
        <taxon>Trichostrongylidae</taxon>
        <taxon>Haemonchus</taxon>
    </lineage>
</organism>
<dbReference type="PANTHER" id="PTHR37962:SF1">
    <property type="entry name" value="ACT DOMAIN-CONTAINING PROTEIN-RELATED"/>
    <property type="match status" value="1"/>
</dbReference>
<evidence type="ECO:0000256" key="1">
    <source>
        <dbReference type="SAM" id="MobiDB-lite"/>
    </source>
</evidence>
<dbReference type="WBParaSite" id="HCON_00116380-00001">
    <property type="protein sequence ID" value="HCON_00116380-00001"/>
    <property type="gene ID" value="HCON_00116380"/>
</dbReference>
<accession>A0A7I4YP90</accession>
<proteinExistence type="predicted"/>
<dbReference type="PANTHER" id="PTHR37962">
    <property type="entry name" value="MALE STERILE (3) 76CA"/>
    <property type="match status" value="1"/>
</dbReference>
<reference evidence="3" key="1">
    <citation type="submission" date="2020-12" db="UniProtKB">
        <authorList>
            <consortium name="WormBaseParasite"/>
        </authorList>
    </citation>
    <scope>IDENTIFICATION</scope>
    <source>
        <strain evidence="3">MHco3</strain>
    </source>
</reference>
<feature type="compositionally biased region" description="Low complexity" evidence="1">
    <location>
        <begin position="19"/>
        <end position="30"/>
    </location>
</feature>